<keyword evidence="1" id="KW-0812">Transmembrane</keyword>
<reference evidence="3" key="1">
    <citation type="submission" date="2022-11" db="UniProtKB">
        <authorList>
            <consortium name="WormBaseParasite"/>
        </authorList>
    </citation>
    <scope>IDENTIFICATION</scope>
</reference>
<dbReference type="WBParaSite" id="PDA_v2.g11721.t1">
    <property type="protein sequence ID" value="PDA_v2.g11721.t1"/>
    <property type="gene ID" value="PDA_v2.g11721"/>
</dbReference>
<keyword evidence="1" id="KW-1133">Transmembrane helix</keyword>
<protein>
    <submittedName>
        <fullName evidence="3">Uncharacterized protein</fullName>
    </submittedName>
</protein>
<dbReference type="Proteomes" id="UP000887578">
    <property type="component" value="Unplaced"/>
</dbReference>
<name>A0A914P373_9BILA</name>
<dbReference type="Pfam" id="PF10318">
    <property type="entry name" value="7TM_GPCR_Srh"/>
    <property type="match status" value="1"/>
</dbReference>
<dbReference type="AlphaFoldDB" id="A0A914P373"/>
<keyword evidence="1" id="KW-0472">Membrane</keyword>
<sequence>MASHNFSFVTLEYLEANGNRLRWNSALNIPINGLASFIILKYSTPAMGMYKYFILATVLSAFIMDFHSSFIYGFFDIIPTPISCPTGITKNLGWFWGTTVNFVS</sequence>
<dbReference type="InterPro" id="IPR019422">
    <property type="entry name" value="7TM_GPCR_serpentine_rcpt_Srh"/>
</dbReference>
<proteinExistence type="predicted"/>
<organism evidence="2 3">
    <name type="scientific">Panagrolaimus davidi</name>
    <dbReference type="NCBI Taxonomy" id="227884"/>
    <lineage>
        <taxon>Eukaryota</taxon>
        <taxon>Metazoa</taxon>
        <taxon>Ecdysozoa</taxon>
        <taxon>Nematoda</taxon>
        <taxon>Chromadorea</taxon>
        <taxon>Rhabditida</taxon>
        <taxon>Tylenchina</taxon>
        <taxon>Panagrolaimomorpha</taxon>
        <taxon>Panagrolaimoidea</taxon>
        <taxon>Panagrolaimidae</taxon>
        <taxon>Panagrolaimus</taxon>
    </lineage>
</organism>
<accession>A0A914P373</accession>
<evidence type="ECO:0000313" key="2">
    <source>
        <dbReference type="Proteomes" id="UP000887578"/>
    </source>
</evidence>
<evidence type="ECO:0000256" key="1">
    <source>
        <dbReference type="SAM" id="Phobius"/>
    </source>
</evidence>
<keyword evidence="2" id="KW-1185">Reference proteome</keyword>
<feature type="transmembrane region" description="Helical" evidence="1">
    <location>
        <begin position="52"/>
        <end position="75"/>
    </location>
</feature>
<feature type="transmembrane region" description="Helical" evidence="1">
    <location>
        <begin position="21"/>
        <end position="40"/>
    </location>
</feature>
<evidence type="ECO:0000313" key="3">
    <source>
        <dbReference type="WBParaSite" id="PDA_v2.g11721.t1"/>
    </source>
</evidence>